<proteinExistence type="predicted"/>
<dbReference type="InterPro" id="IPR016187">
    <property type="entry name" value="CTDL_fold"/>
</dbReference>
<dbReference type="PANTHER" id="PTHR22803">
    <property type="entry name" value="MANNOSE, PHOSPHOLIPASE, LECTIN RECEPTOR RELATED"/>
    <property type="match status" value="1"/>
</dbReference>
<dbReference type="InterPro" id="IPR001304">
    <property type="entry name" value="C-type_lectin-like"/>
</dbReference>
<dbReference type="Gene3D" id="3.10.100.10">
    <property type="entry name" value="Mannose-Binding Protein A, subunit A"/>
    <property type="match status" value="1"/>
</dbReference>
<organism evidence="2 3">
    <name type="scientific">Armadillidium nasatum</name>
    <dbReference type="NCBI Taxonomy" id="96803"/>
    <lineage>
        <taxon>Eukaryota</taxon>
        <taxon>Metazoa</taxon>
        <taxon>Ecdysozoa</taxon>
        <taxon>Arthropoda</taxon>
        <taxon>Crustacea</taxon>
        <taxon>Multicrustacea</taxon>
        <taxon>Malacostraca</taxon>
        <taxon>Eumalacostraca</taxon>
        <taxon>Peracarida</taxon>
        <taxon>Isopoda</taxon>
        <taxon>Oniscidea</taxon>
        <taxon>Crinocheta</taxon>
        <taxon>Armadillidiidae</taxon>
        <taxon>Armadillidium</taxon>
    </lineage>
</organism>
<feature type="domain" description="C-type lectin" evidence="1">
    <location>
        <begin position="49"/>
        <end position="175"/>
    </location>
</feature>
<dbReference type="CDD" id="cd00037">
    <property type="entry name" value="CLECT"/>
    <property type="match status" value="1"/>
</dbReference>
<accession>A0A5N5TNP8</accession>
<comment type="caution">
    <text evidence="2">The sequence shown here is derived from an EMBL/GenBank/DDBJ whole genome shotgun (WGS) entry which is preliminary data.</text>
</comment>
<gene>
    <name evidence="2" type="ORF">Anas_04384</name>
</gene>
<dbReference type="AlphaFoldDB" id="A0A5N5TNP8"/>
<dbReference type="Proteomes" id="UP000326759">
    <property type="component" value="Unassembled WGS sequence"/>
</dbReference>
<dbReference type="SUPFAM" id="SSF56436">
    <property type="entry name" value="C-type lectin-like"/>
    <property type="match status" value="1"/>
</dbReference>
<dbReference type="OrthoDB" id="6339243at2759"/>
<dbReference type="PROSITE" id="PS50041">
    <property type="entry name" value="C_TYPE_LECTIN_2"/>
    <property type="match status" value="1"/>
</dbReference>
<dbReference type="InterPro" id="IPR016186">
    <property type="entry name" value="C-type_lectin-like/link_sf"/>
</dbReference>
<dbReference type="Pfam" id="PF00059">
    <property type="entry name" value="Lectin_C"/>
    <property type="match status" value="1"/>
</dbReference>
<evidence type="ECO:0000313" key="3">
    <source>
        <dbReference type="Proteomes" id="UP000326759"/>
    </source>
</evidence>
<dbReference type="InterPro" id="IPR050111">
    <property type="entry name" value="C-type_lectin/snaclec_domain"/>
</dbReference>
<reference evidence="2 3" key="1">
    <citation type="journal article" date="2019" name="PLoS Biol.">
        <title>Sex chromosomes control vertical transmission of feminizing Wolbachia symbionts in an isopod.</title>
        <authorList>
            <person name="Becking T."/>
            <person name="Chebbi M.A."/>
            <person name="Giraud I."/>
            <person name="Moumen B."/>
            <person name="Laverre T."/>
            <person name="Caubet Y."/>
            <person name="Peccoud J."/>
            <person name="Gilbert C."/>
            <person name="Cordaux R."/>
        </authorList>
    </citation>
    <scope>NUCLEOTIDE SEQUENCE [LARGE SCALE GENOMIC DNA]</scope>
    <source>
        <strain evidence="2">ANa2</strain>
        <tissue evidence="2">Whole body excluding digestive tract and cuticle</tissue>
    </source>
</reference>
<sequence>MLLQVQKQLNETTCSKPCPSTATNSTTTTETADLPAISKVTCPYHFENKDGVCLYVQVYPPVSWFDASSLCKSQSSHLVYVREKTFFEKLLKQLNSDRMRVYDFWVGATNHQINGQWSWSDGSYVTSFDVWGLNPNKNKQDIFMNYHKSHQCGFLDGKLFSYLNGASCKAQKDVIIIF</sequence>
<evidence type="ECO:0000259" key="1">
    <source>
        <dbReference type="PROSITE" id="PS50041"/>
    </source>
</evidence>
<keyword evidence="3" id="KW-1185">Reference proteome</keyword>
<dbReference type="EMBL" id="SEYY01000214">
    <property type="protein sequence ID" value="KAB7507795.1"/>
    <property type="molecule type" value="Genomic_DNA"/>
</dbReference>
<protein>
    <recommendedName>
        <fullName evidence="1">C-type lectin domain-containing protein</fullName>
    </recommendedName>
</protein>
<name>A0A5N5TNP8_9CRUS</name>
<evidence type="ECO:0000313" key="2">
    <source>
        <dbReference type="EMBL" id="KAB7507795.1"/>
    </source>
</evidence>
<dbReference type="SMART" id="SM00034">
    <property type="entry name" value="CLECT"/>
    <property type="match status" value="1"/>
</dbReference>